<keyword evidence="5 6" id="KW-0456">Lyase</keyword>
<dbReference type="EMBL" id="BSOZ01000074">
    <property type="protein sequence ID" value="GLS05902.1"/>
    <property type="molecule type" value="Genomic_DNA"/>
</dbReference>
<evidence type="ECO:0000256" key="2">
    <source>
        <dbReference type="ARBA" id="ARBA00022840"/>
    </source>
</evidence>
<feature type="binding site" evidence="6">
    <location>
        <position position="116"/>
    </location>
    <ligand>
        <name>(6S)-NADPHX</name>
        <dbReference type="ChEBI" id="CHEBI:64076"/>
    </ligand>
</feature>
<comment type="caution">
    <text evidence="8">The sequence shown here is derived from an EMBL/GenBank/DDBJ whole genome shotgun (WGS) entry which is preliminary data.</text>
</comment>
<dbReference type="InterPro" id="IPR000631">
    <property type="entry name" value="CARKD"/>
</dbReference>
<comment type="subunit">
    <text evidence="6">Homotetramer.</text>
</comment>
<feature type="binding site" evidence="6">
    <location>
        <begin position="200"/>
        <end position="204"/>
    </location>
    <ligand>
        <name>AMP</name>
        <dbReference type="ChEBI" id="CHEBI:456215"/>
    </ligand>
</feature>
<proteinExistence type="inferred from homology"/>
<dbReference type="HAMAP" id="MF_01965">
    <property type="entry name" value="NADHX_dehydratase"/>
    <property type="match status" value="1"/>
</dbReference>
<protein>
    <recommendedName>
        <fullName evidence="6">ADP-dependent (S)-NAD(P)H-hydrate dehydratase</fullName>
        <ecNumber evidence="6">4.2.1.136</ecNumber>
    </recommendedName>
    <alternativeName>
        <fullName evidence="6">ADP-dependent NAD(P)HX dehydratase</fullName>
    </alternativeName>
</protein>
<evidence type="ECO:0000259" key="7">
    <source>
        <dbReference type="PROSITE" id="PS51383"/>
    </source>
</evidence>
<comment type="catalytic activity">
    <reaction evidence="6">
        <text>(6S)-NADHX + ADP = AMP + phosphate + NADH + H(+)</text>
        <dbReference type="Rhea" id="RHEA:32223"/>
        <dbReference type="ChEBI" id="CHEBI:15378"/>
        <dbReference type="ChEBI" id="CHEBI:43474"/>
        <dbReference type="ChEBI" id="CHEBI:57945"/>
        <dbReference type="ChEBI" id="CHEBI:64074"/>
        <dbReference type="ChEBI" id="CHEBI:456215"/>
        <dbReference type="ChEBI" id="CHEBI:456216"/>
        <dbReference type="EC" id="4.2.1.136"/>
    </reaction>
</comment>
<dbReference type="NCBIfam" id="TIGR00196">
    <property type="entry name" value="yjeF_cterm"/>
    <property type="match status" value="1"/>
</dbReference>
<feature type="binding site" evidence="6">
    <location>
        <position position="229"/>
    </location>
    <ligand>
        <name>AMP</name>
        <dbReference type="ChEBI" id="CHEBI:456215"/>
    </ligand>
</feature>
<evidence type="ECO:0000256" key="4">
    <source>
        <dbReference type="ARBA" id="ARBA00023027"/>
    </source>
</evidence>
<evidence type="ECO:0000256" key="5">
    <source>
        <dbReference type="ARBA" id="ARBA00023239"/>
    </source>
</evidence>
<evidence type="ECO:0000313" key="8">
    <source>
        <dbReference type="EMBL" id="GLS05902.1"/>
    </source>
</evidence>
<reference evidence="9" key="1">
    <citation type="journal article" date="2019" name="Int. J. Syst. Evol. Microbiol.">
        <title>The Global Catalogue of Microorganisms (GCM) 10K type strain sequencing project: providing services to taxonomists for standard genome sequencing and annotation.</title>
        <authorList>
            <consortium name="The Broad Institute Genomics Platform"/>
            <consortium name="The Broad Institute Genome Sequencing Center for Infectious Disease"/>
            <person name="Wu L."/>
            <person name="Ma J."/>
        </authorList>
    </citation>
    <scope>NUCLEOTIDE SEQUENCE [LARGE SCALE GENOMIC DNA]</scope>
    <source>
        <strain evidence="9">NBRC 104970</strain>
    </source>
</reference>
<dbReference type="InterPro" id="IPR029056">
    <property type="entry name" value="Ribokinase-like"/>
</dbReference>
<evidence type="ECO:0000256" key="3">
    <source>
        <dbReference type="ARBA" id="ARBA00022857"/>
    </source>
</evidence>
<organism evidence="8 9">
    <name type="scientific">Chitiniphilus shinanonensis</name>
    <dbReference type="NCBI Taxonomy" id="553088"/>
    <lineage>
        <taxon>Bacteria</taxon>
        <taxon>Pseudomonadati</taxon>
        <taxon>Pseudomonadota</taxon>
        <taxon>Betaproteobacteria</taxon>
        <taxon>Neisseriales</taxon>
        <taxon>Chitinibacteraceae</taxon>
        <taxon>Chitiniphilus</taxon>
    </lineage>
</organism>
<dbReference type="Pfam" id="PF01256">
    <property type="entry name" value="Carb_kinase"/>
    <property type="match status" value="1"/>
</dbReference>
<accession>A0ABQ6C071</accession>
<evidence type="ECO:0000256" key="6">
    <source>
        <dbReference type="HAMAP-Rule" id="MF_01965"/>
    </source>
</evidence>
<comment type="function">
    <text evidence="6">Catalyzes the dehydration of the S-form of NAD(P)HX at the expense of ADP, which is converted to AMP. Together with NAD(P)HX epimerase, which catalyzes the epimerization of the S- and R-forms, the enzyme allows the repair of both epimers of NAD(P)HX, a damaged form of NAD(P)H that is a result of enzymatic or heat-dependent hydration.</text>
</comment>
<dbReference type="CDD" id="cd01171">
    <property type="entry name" value="YXKO-related"/>
    <property type="match status" value="1"/>
</dbReference>
<dbReference type="PANTHER" id="PTHR12592:SF0">
    <property type="entry name" value="ATP-DEPENDENT (S)-NAD(P)H-HYDRATE DEHYDRATASE"/>
    <property type="match status" value="1"/>
</dbReference>
<evidence type="ECO:0000313" key="9">
    <source>
        <dbReference type="Proteomes" id="UP001156836"/>
    </source>
</evidence>
<keyword evidence="1 6" id="KW-0547">Nucleotide-binding</keyword>
<dbReference type="EC" id="4.2.1.136" evidence="6"/>
<dbReference type="RefSeq" id="WP_211214695.1">
    <property type="nucleotide sequence ID" value="NZ_BSOZ01000074.1"/>
</dbReference>
<comment type="similarity">
    <text evidence="6">Belongs to the NnrD/CARKD family.</text>
</comment>
<evidence type="ECO:0000256" key="1">
    <source>
        <dbReference type="ARBA" id="ARBA00022741"/>
    </source>
</evidence>
<keyword evidence="9" id="KW-1185">Reference proteome</keyword>
<feature type="binding site" evidence="6">
    <location>
        <position position="163"/>
    </location>
    <ligand>
        <name>(6S)-NADPHX</name>
        <dbReference type="ChEBI" id="CHEBI:64076"/>
    </ligand>
</feature>
<comment type="cofactor">
    <cofactor evidence="6">
        <name>Mg(2+)</name>
        <dbReference type="ChEBI" id="CHEBI:18420"/>
    </cofactor>
</comment>
<dbReference type="Proteomes" id="UP001156836">
    <property type="component" value="Unassembled WGS sequence"/>
</dbReference>
<comment type="catalytic activity">
    <reaction evidence="6">
        <text>(6S)-NADPHX + ADP = AMP + phosphate + NADPH + H(+)</text>
        <dbReference type="Rhea" id="RHEA:32235"/>
        <dbReference type="ChEBI" id="CHEBI:15378"/>
        <dbReference type="ChEBI" id="CHEBI:43474"/>
        <dbReference type="ChEBI" id="CHEBI:57783"/>
        <dbReference type="ChEBI" id="CHEBI:64076"/>
        <dbReference type="ChEBI" id="CHEBI:456215"/>
        <dbReference type="ChEBI" id="CHEBI:456216"/>
        <dbReference type="EC" id="4.2.1.136"/>
    </reaction>
</comment>
<feature type="binding site" evidence="6">
    <location>
        <position position="230"/>
    </location>
    <ligand>
        <name>(6S)-NADPHX</name>
        <dbReference type="ChEBI" id="CHEBI:64076"/>
    </ligand>
</feature>
<dbReference type="Gene3D" id="3.40.1190.20">
    <property type="match status" value="1"/>
</dbReference>
<feature type="domain" description="YjeF C-terminal" evidence="7">
    <location>
        <begin position="10"/>
        <end position="267"/>
    </location>
</feature>
<dbReference type="PROSITE" id="PS51383">
    <property type="entry name" value="YJEF_C_3"/>
    <property type="match status" value="1"/>
</dbReference>
<name>A0ABQ6C071_9NEIS</name>
<keyword evidence="2 6" id="KW-0067">ATP-binding</keyword>
<keyword evidence="3 6" id="KW-0521">NADP</keyword>
<keyword evidence="4 6" id="KW-0520">NAD</keyword>
<dbReference type="PANTHER" id="PTHR12592">
    <property type="entry name" value="ATP-DEPENDENT (S)-NAD(P)H-HYDRATE DEHYDRATASE FAMILY MEMBER"/>
    <property type="match status" value="1"/>
</dbReference>
<sequence length="334" mass="33784">MNARLNPLDDAALLRWPLPMPEPDGDKESRGHVLVVGGSPEMPGAVLLAATAALRAGAGKLSVATGRSVAPLVAATLPESRVLALPETTAGGLALEGAALLAPLAPKLDAILIGPGMQDEAAAAAFVRAALPGLPGLPLVLDACAMAAVRDEMPPRPVLLTPHAGEMAHLTGVAKPTLQADPLSAARVAAACWQAVVALKGAVTHIACPDGTAWRHEGGNVGLGVSGSGDVLAGVIAGLLARGAALEQAAAWGVALHARAGEALARRWRPGWGRSAIWHGKSPTRSHAAWRCSSVRAIRPGAIQRSSAVSCPVRRATCSITSSSLSWVAAAICS</sequence>
<dbReference type="SUPFAM" id="SSF53613">
    <property type="entry name" value="Ribokinase-like"/>
    <property type="match status" value="1"/>
</dbReference>
<feature type="binding site" evidence="6">
    <location>
        <position position="45"/>
    </location>
    <ligand>
        <name>(6S)-NADPHX</name>
        <dbReference type="ChEBI" id="CHEBI:64076"/>
    </ligand>
</feature>
<gene>
    <name evidence="6 8" type="primary">nnrD</name>
    <name evidence="8" type="ORF">GCM10007860_30640</name>
</gene>